<dbReference type="Gene3D" id="3.40.50.1110">
    <property type="entry name" value="SGNH hydrolase"/>
    <property type="match status" value="1"/>
</dbReference>
<proteinExistence type="predicted"/>
<protein>
    <submittedName>
        <fullName evidence="4">Sialate O-acetylesterase</fullName>
    </submittedName>
</protein>
<dbReference type="Proteomes" id="UP001371305">
    <property type="component" value="Unassembled WGS sequence"/>
</dbReference>
<feature type="domain" description="Sialate O-acetylesterase" evidence="3">
    <location>
        <begin position="118"/>
        <end position="352"/>
    </location>
</feature>
<keyword evidence="5" id="KW-1185">Reference proteome</keyword>
<evidence type="ECO:0000259" key="3">
    <source>
        <dbReference type="Pfam" id="PF03629"/>
    </source>
</evidence>
<comment type="caution">
    <text evidence="4">The sequence shown here is derived from an EMBL/GenBank/DDBJ whole genome shotgun (WGS) entry which is preliminary data.</text>
</comment>
<feature type="chain" id="PRO_5045137845" evidence="2">
    <location>
        <begin position="18"/>
        <end position="372"/>
    </location>
</feature>
<sequence length="372" mass="40118">MKTLLLSLLLFPITAHAAGIVLSSPSDYQVIQRQTAAQGELTVAGSLLETDGPVDVEIRLVHDGKAEEWSRLAGSVKGSAFLGKIQLPAGGWYRMEARATRDGQVLAEAVTEHFGIGEIFVVAGQSNSANHGEEKQNTSTGQVASFDGQRWLLASDPQPGASGTGGSFMPPLGDALATHFKVPIGFIACGIGATSVREWLPEGSVFPAPPTRTTRVEQRADAQWTSKGAAFTMLVRRMKQAGPQGFRAVLWHQGESDANQTDSKCTLSGDLYRQYLATIIRESRKQSGIEAPWFVAQASYHVPGDESSDDLRSGQAALWKEGIALEGPDTDTLKGDLREANGKGVHFSSKGLREHAALWERKITPWLEQNVK</sequence>
<feature type="signal peptide" evidence="2">
    <location>
        <begin position="1"/>
        <end position="17"/>
    </location>
</feature>
<dbReference type="InterPro" id="IPR005181">
    <property type="entry name" value="SASA"/>
</dbReference>
<dbReference type="PANTHER" id="PTHR31988">
    <property type="entry name" value="ESTERASE, PUTATIVE (DUF303)-RELATED"/>
    <property type="match status" value="1"/>
</dbReference>
<dbReference type="InterPro" id="IPR036514">
    <property type="entry name" value="SGNH_hydro_sf"/>
</dbReference>
<evidence type="ECO:0000313" key="5">
    <source>
        <dbReference type="Proteomes" id="UP001371305"/>
    </source>
</evidence>
<keyword evidence="1" id="KW-0378">Hydrolase</keyword>
<dbReference type="InterPro" id="IPR052940">
    <property type="entry name" value="Carb_Esterase_6"/>
</dbReference>
<dbReference type="PANTHER" id="PTHR31988:SF19">
    <property type="entry name" value="9-O-ACETYL-N-ACETYLNEURAMINIC ACID DEACETYLASE-RELATED"/>
    <property type="match status" value="1"/>
</dbReference>
<dbReference type="SUPFAM" id="SSF52266">
    <property type="entry name" value="SGNH hydrolase"/>
    <property type="match status" value="1"/>
</dbReference>
<accession>A0ABU9ASU6</accession>
<reference evidence="4 5" key="1">
    <citation type="submission" date="2024-04" db="EMBL/GenBank/DDBJ databases">
        <title>Luteolibacter sp. isolated from soil.</title>
        <authorList>
            <person name="An J."/>
        </authorList>
    </citation>
    <scope>NUCLEOTIDE SEQUENCE [LARGE SCALE GENOMIC DNA]</scope>
    <source>
        <strain evidence="4 5">Y139</strain>
    </source>
</reference>
<evidence type="ECO:0000256" key="1">
    <source>
        <dbReference type="ARBA" id="ARBA00022801"/>
    </source>
</evidence>
<keyword evidence="2" id="KW-0732">Signal</keyword>
<evidence type="ECO:0000313" key="4">
    <source>
        <dbReference type="EMBL" id="MEK7950799.1"/>
    </source>
</evidence>
<gene>
    <name evidence="4" type="ORF">WKV53_09845</name>
</gene>
<organism evidence="4 5">
    <name type="scientific">Luteolibacter soli</name>
    <dbReference type="NCBI Taxonomy" id="3135280"/>
    <lineage>
        <taxon>Bacteria</taxon>
        <taxon>Pseudomonadati</taxon>
        <taxon>Verrucomicrobiota</taxon>
        <taxon>Verrucomicrobiia</taxon>
        <taxon>Verrucomicrobiales</taxon>
        <taxon>Verrucomicrobiaceae</taxon>
        <taxon>Luteolibacter</taxon>
    </lineage>
</organism>
<dbReference type="Pfam" id="PF03629">
    <property type="entry name" value="SASA"/>
    <property type="match status" value="1"/>
</dbReference>
<evidence type="ECO:0000256" key="2">
    <source>
        <dbReference type="SAM" id="SignalP"/>
    </source>
</evidence>
<dbReference type="RefSeq" id="WP_341404400.1">
    <property type="nucleotide sequence ID" value="NZ_JBBUKT010000003.1"/>
</dbReference>
<dbReference type="EMBL" id="JBBUKT010000003">
    <property type="protein sequence ID" value="MEK7950799.1"/>
    <property type="molecule type" value="Genomic_DNA"/>
</dbReference>
<name>A0ABU9ASU6_9BACT</name>